<dbReference type="InterPro" id="IPR018159">
    <property type="entry name" value="Spectrin/alpha-actinin"/>
</dbReference>
<dbReference type="PANTHER" id="PTHR11915">
    <property type="entry name" value="SPECTRIN/FILAMIN RELATED CYTOSKELETAL PROTEIN"/>
    <property type="match status" value="1"/>
</dbReference>
<protein>
    <submittedName>
        <fullName evidence="2">Spectrin repeat-containing domain protein</fullName>
    </submittedName>
</protein>
<dbReference type="OrthoDB" id="5865767at2759"/>
<dbReference type="SUPFAM" id="SSF46966">
    <property type="entry name" value="Spectrin repeat"/>
    <property type="match status" value="2"/>
</dbReference>
<organism evidence="2 3">
    <name type="scientific">Oesophagostomum dentatum</name>
    <name type="common">Nodular worm</name>
    <dbReference type="NCBI Taxonomy" id="61180"/>
    <lineage>
        <taxon>Eukaryota</taxon>
        <taxon>Metazoa</taxon>
        <taxon>Ecdysozoa</taxon>
        <taxon>Nematoda</taxon>
        <taxon>Chromadorea</taxon>
        <taxon>Rhabditida</taxon>
        <taxon>Rhabditina</taxon>
        <taxon>Rhabditomorpha</taxon>
        <taxon>Strongyloidea</taxon>
        <taxon>Strongylidae</taxon>
        <taxon>Oesophagostomum</taxon>
    </lineage>
</organism>
<keyword evidence="3" id="KW-1185">Reference proteome</keyword>
<dbReference type="SMART" id="SM00150">
    <property type="entry name" value="SPEC"/>
    <property type="match status" value="2"/>
</dbReference>
<proteinExistence type="predicted"/>
<name>A0A0B1S5T8_OESDE</name>
<feature type="non-terminal residue" evidence="2">
    <location>
        <position position="1"/>
    </location>
</feature>
<dbReference type="Proteomes" id="UP000053660">
    <property type="component" value="Unassembled WGS sequence"/>
</dbReference>
<evidence type="ECO:0000313" key="3">
    <source>
        <dbReference type="Proteomes" id="UP000053660"/>
    </source>
</evidence>
<accession>A0A0B1S5T8</accession>
<dbReference type="CDD" id="cd00176">
    <property type="entry name" value="SPEC"/>
    <property type="match status" value="1"/>
</dbReference>
<dbReference type="InterPro" id="IPR002017">
    <property type="entry name" value="Spectrin_repeat"/>
</dbReference>
<reference evidence="2 3" key="1">
    <citation type="submission" date="2014-03" db="EMBL/GenBank/DDBJ databases">
        <title>Draft genome of the hookworm Oesophagostomum dentatum.</title>
        <authorList>
            <person name="Mitreva M."/>
        </authorList>
    </citation>
    <scope>NUCLEOTIDE SEQUENCE [LARGE SCALE GENOMIC DNA]</scope>
    <source>
        <strain evidence="2 3">OD-Hann</strain>
    </source>
</reference>
<dbReference type="EMBL" id="KN609639">
    <property type="protein sequence ID" value="KHJ78575.1"/>
    <property type="molecule type" value="Genomic_DNA"/>
</dbReference>
<sequence length="309" mass="35844">LSSIHSNICSHWITSSFSAGSDNIPPRIQEIRDYLKKLRDLAATRRERLAGGVDYYQFFTHADDVDAYLLDTLRVVSSDDVGKDEGTVQLLLRKHDDVSDELQTFDTQIKQLYQKAEALPPDAREHPDIRERLDSTIRRKAELENLAQLRKQRLIDALSLYKLYADADSVEAWIDEKGKLLATLVPGKDLEEVEIMKHRFDTLEQDMKNQEAKVGTVNELARQLLHVEHPNSDEILQRQNKLNARWAQLRDMVDQKRAELDRAHRLETFRIDCQETVTWIEDKTRVLEDSEALTNDLSGVMKLQRRSRN</sequence>
<keyword evidence="1" id="KW-0677">Repeat</keyword>
<gene>
    <name evidence="2" type="ORF">OESDEN_21802</name>
</gene>
<evidence type="ECO:0000313" key="2">
    <source>
        <dbReference type="EMBL" id="KHJ78575.1"/>
    </source>
</evidence>
<dbReference type="Gene3D" id="1.20.58.60">
    <property type="match status" value="2"/>
</dbReference>
<dbReference type="Pfam" id="PF00435">
    <property type="entry name" value="Spectrin"/>
    <property type="match status" value="2"/>
</dbReference>
<evidence type="ECO:0000256" key="1">
    <source>
        <dbReference type="ARBA" id="ARBA00022737"/>
    </source>
</evidence>
<dbReference type="AlphaFoldDB" id="A0A0B1S5T8"/>